<name>A0A0J7A7Z7_9ACTN</name>
<keyword evidence="3" id="KW-1185">Reference proteome</keyword>
<comment type="caution">
    <text evidence="2">The sequence shown here is derived from an EMBL/GenBank/DDBJ whole genome shotgun (WGS) entry which is preliminary data.</text>
</comment>
<gene>
    <name evidence="2" type="ORF">ACS04_34500</name>
</gene>
<feature type="region of interest" description="Disordered" evidence="1">
    <location>
        <begin position="124"/>
        <end position="178"/>
    </location>
</feature>
<organism evidence="2 3">
    <name type="scientific">Streptomyces roseus</name>
    <dbReference type="NCBI Taxonomy" id="66430"/>
    <lineage>
        <taxon>Bacteria</taxon>
        <taxon>Bacillati</taxon>
        <taxon>Actinomycetota</taxon>
        <taxon>Actinomycetes</taxon>
        <taxon>Kitasatosporales</taxon>
        <taxon>Streptomycetaceae</taxon>
        <taxon>Streptomyces</taxon>
    </lineage>
</organism>
<proteinExistence type="predicted"/>
<reference evidence="2 3" key="1">
    <citation type="submission" date="2015-06" db="EMBL/GenBank/DDBJ databases">
        <title>Recapitulation of the evolution of biosynthetic gene clusters reveals hidden chemical diversity on bacterial genomes.</title>
        <authorList>
            <person name="Cruz-Morales P."/>
            <person name="Martinez-Guerrero C."/>
            <person name="Morales-Escalante M.A."/>
            <person name="Yanez-Guerra L.A."/>
            <person name="Kopp J.F."/>
            <person name="Feldmann J."/>
            <person name="Ramos-Aboites H.E."/>
            <person name="Barona-Gomez F."/>
        </authorList>
    </citation>
    <scope>NUCLEOTIDE SEQUENCE [LARGE SCALE GENOMIC DNA]</scope>
    <source>
        <strain evidence="2 3">ATCC 31245</strain>
    </source>
</reference>
<sequence>MRPRRCGYADSGPHHDGMALIDLRSADAVDGFLSGNAVVLLFVGSSRPDPAAAVLASLCALAPAGRVAKTEPDAGEAEGRAREFLARFPLTDRASLVLMHGSTVLDVLRCTDVEAHGSLALGRGPVRRAVPHPPGGRPTRRLLSPSHPPPHPRAPRGLVRSPAGLGCTGCEAGPRRTE</sequence>
<dbReference type="AlphaFoldDB" id="A0A0J7A7Z7"/>
<dbReference type="PATRIC" id="fig|66430.4.peg.1653"/>
<dbReference type="EMBL" id="LFML01000163">
    <property type="protein sequence ID" value="KMO93411.1"/>
    <property type="molecule type" value="Genomic_DNA"/>
</dbReference>
<evidence type="ECO:0000313" key="2">
    <source>
        <dbReference type="EMBL" id="KMO93411.1"/>
    </source>
</evidence>
<evidence type="ECO:0000313" key="3">
    <source>
        <dbReference type="Proteomes" id="UP000035932"/>
    </source>
</evidence>
<protein>
    <submittedName>
        <fullName evidence="2">Uncharacterized protein</fullName>
    </submittedName>
</protein>
<dbReference type="Proteomes" id="UP000035932">
    <property type="component" value="Unassembled WGS sequence"/>
</dbReference>
<accession>A0A0J7A7Z7</accession>
<evidence type="ECO:0000256" key="1">
    <source>
        <dbReference type="SAM" id="MobiDB-lite"/>
    </source>
</evidence>
<dbReference type="STRING" id="66430.ACS04_34500"/>